<dbReference type="InterPro" id="IPR000477">
    <property type="entry name" value="RT_dom"/>
</dbReference>
<dbReference type="InterPro" id="IPR026960">
    <property type="entry name" value="RVT-Znf"/>
</dbReference>
<organism evidence="2 3">
    <name type="scientific">Chara braunii</name>
    <name type="common">Braun's stonewort</name>
    <dbReference type="NCBI Taxonomy" id="69332"/>
    <lineage>
        <taxon>Eukaryota</taxon>
        <taxon>Viridiplantae</taxon>
        <taxon>Streptophyta</taxon>
        <taxon>Charophyceae</taxon>
        <taxon>Charales</taxon>
        <taxon>Characeae</taxon>
        <taxon>Chara</taxon>
    </lineage>
</organism>
<sequence length="1174" mass="133889">MVYVPSEPAERKSFLQELPYLLPDAQNIVLAGDFNTVLSPGLDSPNFAFPKADARQLMAFIEESGYIDAYRQTHPTEHSFTWFSSQKTDVGPPPKLRLDLMLTKGSAWDSLICIDVIADPLSDHRPLLATFETAAALARGPGIFRLNVELLEHQEVLSWVENHWRDWEQTKGWLKVEEEWVQLGFRMITRALDVFSRVYARGRRLEEEESKRQVEEAERMLETQPLVELHWERRRQTWLQKWDQLQIQQQSQWAKRAAERGIVGGDRITKETFKRLAPPRSHTLFRELEHPFLADADAATTTEAIGNYAPECFQDILTSRRPPGQTLQQLREEYNLWQDTDVALPNEARLLLDRPVTVEELTETLKAMAKGKSPGVDGLPAEFYTATWDYTVPILVKLYNHVLEGGSLREDKRRGVITLIYKKGDKRNIRNFRPISRLNVSYKLLAKLLARRMAPFLPALVHTDQGAFVQGRAIEENIFTAMGALEIIQRENRQVMVAMLNLKKAYDRVNWSFVLATLEHMNFGIGFRTWVAALYTDTTASVLVNGYQSPLFSLTRSLRQGCPLASLLFATQMDVFLNSIRSSPCIKGLQLGPEHTLTTGAIANDLLLVAEAQYNSLAEIKRLLDIYAQLSEAQVNWRKSLCFLPEEYQLEDDWGMTRVGQNLSERFLGVQISLTCASRAQDTILKAKVQAKQRLCRAAPGFALFGRAMVMTTLVFSQLWYVAAVLLLSKPMLRGIKKDASRYLWKPGAQEDEGFITKCAWQKITCPTDEGGLGILDPEAQNLALLFKWFIKACTQPEQRKWLAVFEYLAQQEFHLARPEDIWTCILMDSYVRRQPASPLLTACSAWRALSSFNRKESCTREEVLRQPLFDNCYITDDEALPLSATSTRGSFGRRWVEKGIDTVGDLWDDSEEEWIRDTALRDTLGKLRYVERRKQQIIQAIPQHWRTLLQTKQPVQGQWYLGDTQGQQTVFLKIGEQLDEDTLIAQEWTAPVMEVLKQGLQFRDTISLSSTERLQLVRVHTSQPRPGVYHHEVLLAGRPLVTLRIDPLVGFWRDEEGKTVPFCCYSSKLARNLLSKNRPSPAAVASKLSSSASHTLCISEIGVRGLWIQLPNLPSRKLAALLWMVSHAIVPTTVWLFERGMDIATKCSRCGGRAEETISHLIWTCPASKRIRL</sequence>
<dbReference type="PROSITE" id="PS50878">
    <property type="entry name" value="RT_POL"/>
    <property type="match status" value="1"/>
</dbReference>
<dbReference type="STRING" id="69332.A0A388L0Y5"/>
<evidence type="ECO:0000259" key="1">
    <source>
        <dbReference type="PROSITE" id="PS50878"/>
    </source>
</evidence>
<feature type="domain" description="Reverse transcriptase" evidence="1">
    <location>
        <begin position="401"/>
        <end position="672"/>
    </location>
</feature>
<comment type="caution">
    <text evidence="2">The sequence shown here is derived from an EMBL/GenBank/DDBJ whole genome shotgun (WGS) entry which is preliminary data.</text>
</comment>
<dbReference type="AlphaFoldDB" id="A0A388L0Y5"/>
<dbReference type="Gramene" id="GBG75955">
    <property type="protein sequence ID" value="GBG75955"/>
    <property type="gene ID" value="CBR_g21197"/>
</dbReference>
<dbReference type="Gene3D" id="3.60.10.10">
    <property type="entry name" value="Endonuclease/exonuclease/phosphatase"/>
    <property type="match status" value="1"/>
</dbReference>
<proteinExistence type="predicted"/>
<dbReference type="Pfam" id="PF00078">
    <property type="entry name" value="RVT_1"/>
    <property type="match status" value="1"/>
</dbReference>
<dbReference type="Pfam" id="PF13966">
    <property type="entry name" value="zf-RVT"/>
    <property type="match status" value="1"/>
</dbReference>
<gene>
    <name evidence="2" type="ORF">CBR_g21197</name>
</gene>
<accession>A0A388L0Y5</accession>
<dbReference type="SUPFAM" id="SSF56672">
    <property type="entry name" value="DNA/RNA polymerases"/>
    <property type="match status" value="1"/>
</dbReference>
<dbReference type="Proteomes" id="UP000265515">
    <property type="component" value="Unassembled WGS sequence"/>
</dbReference>
<evidence type="ECO:0000313" key="3">
    <source>
        <dbReference type="Proteomes" id="UP000265515"/>
    </source>
</evidence>
<dbReference type="SUPFAM" id="SSF56219">
    <property type="entry name" value="DNase I-like"/>
    <property type="match status" value="1"/>
</dbReference>
<keyword evidence="3" id="KW-1185">Reference proteome</keyword>
<dbReference type="EMBL" id="BFEA01000234">
    <property type="protein sequence ID" value="GBG75955.1"/>
    <property type="molecule type" value="Genomic_DNA"/>
</dbReference>
<dbReference type="OMA" id="EWECIER"/>
<evidence type="ECO:0000313" key="2">
    <source>
        <dbReference type="EMBL" id="GBG75955.1"/>
    </source>
</evidence>
<protein>
    <recommendedName>
        <fullName evidence="1">Reverse transcriptase domain-containing protein</fullName>
    </recommendedName>
</protein>
<name>A0A388L0Y5_CHABU</name>
<dbReference type="InterPro" id="IPR036691">
    <property type="entry name" value="Endo/exonu/phosph_ase_sf"/>
</dbReference>
<reference evidence="2 3" key="1">
    <citation type="journal article" date="2018" name="Cell">
        <title>The Chara Genome: Secondary Complexity and Implications for Plant Terrestrialization.</title>
        <authorList>
            <person name="Nishiyama T."/>
            <person name="Sakayama H."/>
            <person name="Vries J.D."/>
            <person name="Buschmann H."/>
            <person name="Saint-Marcoux D."/>
            <person name="Ullrich K.K."/>
            <person name="Haas F.B."/>
            <person name="Vanderstraeten L."/>
            <person name="Becker D."/>
            <person name="Lang D."/>
            <person name="Vosolsobe S."/>
            <person name="Rombauts S."/>
            <person name="Wilhelmsson P.K.I."/>
            <person name="Janitza P."/>
            <person name="Kern R."/>
            <person name="Heyl A."/>
            <person name="Rumpler F."/>
            <person name="Villalobos L.I.A.C."/>
            <person name="Clay J.M."/>
            <person name="Skokan R."/>
            <person name="Toyoda A."/>
            <person name="Suzuki Y."/>
            <person name="Kagoshima H."/>
            <person name="Schijlen E."/>
            <person name="Tajeshwar N."/>
            <person name="Catarino B."/>
            <person name="Hetherington A.J."/>
            <person name="Saltykova A."/>
            <person name="Bonnot C."/>
            <person name="Breuninger H."/>
            <person name="Symeonidi A."/>
            <person name="Radhakrishnan G.V."/>
            <person name="Van Nieuwerburgh F."/>
            <person name="Deforce D."/>
            <person name="Chang C."/>
            <person name="Karol K.G."/>
            <person name="Hedrich R."/>
            <person name="Ulvskov P."/>
            <person name="Glockner G."/>
            <person name="Delwiche C.F."/>
            <person name="Petrasek J."/>
            <person name="Van de Peer Y."/>
            <person name="Friml J."/>
            <person name="Beilby M."/>
            <person name="Dolan L."/>
            <person name="Kohara Y."/>
            <person name="Sugano S."/>
            <person name="Fujiyama A."/>
            <person name="Delaux P.-M."/>
            <person name="Quint M."/>
            <person name="TheiBen G."/>
            <person name="Hagemann M."/>
            <person name="Harholt J."/>
            <person name="Dunand C."/>
            <person name="Zachgo S."/>
            <person name="Langdale J."/>
            <person name="Maumus F."/>
            <person name="Straeten D.V.D."/>
            <person name="Gould S.B."/>
            <person name="Rensing S.A."/>
        </authorList>
    </citation>
    <scope>NUCLEOTIDE SEQUENCE [LARGE SCALE GENOMIC DNA]</scope>
    <source>
        <strain evidence="2 3">S276</strain>
    </source>
</reference>
<dbReference type="CDD" id="cd01650">
    <property type="entry name" value="RT_nLTR_like"/>
    <property type="match status" value="1"/>
</dbReference>
<dbReference type="PANTHER" id="PTHR19446">
    <property type="entry name" value="REVERSE TRANSCRIPTASES"/>
    <property type="match status" value="1"/>
</dbReference>
<dbReference type="OrthoDB" id="6818895at2759"/>
<dbReference type="InterPro" id="IPR043502">
    <property type="entry name" value="DNA/RNA_pol_sf"/>
</dbReference>